<reference evidence="4 5" key="1">
    <citation type="submission" date="2019-01" db="EMBL/GenBank/DDBJ databases">
        <title>Draft genome sequences of the type strains of six Macrococcus species.</title>
        <authorList>
            <person name="Mazhar S."/>
            <person name="Altermann E."/>
            <person name="Hill C."/>
            <person name="Mcauliffe O."/>
        </authorList>
    </citation>
    <scope>NUCLEOTIDE SEQUENCE [LARGE SCALE GENOMIC DNA]</scope>
    <source>
        <strain evidence="4 5">ATCC 51825</strain>
    </source>
</reference>
<dbReference type="AlphaFoldDB" id="A0A4R6BZE6"/>
<organism evidence="4 5">
    <name type="scientific">Macrococcus bovicus</name>
    <dbReference type="NCBI Taxonomy" id="69968"/>
    <lineage>
        <taxon>Bacteria</taxon>
        <taxon>Bacillati</taxon>
        <taxon>Bacillota</taxon>
        <taxon>Bacilli</taxon>
        <taxon>Bacillales</taxon>
        <taxon>Staphylococcaceae</taxon>
        <taxon>Macrococcus</taxon>
    </lineage>
</organism>
<comment type="similarity">
    <text evidence="1">Belongs to the isochorismatase family.</text>
</comment>
<feature type="domain" description="Isochorismatase-like" evidence="3">
    <location>
        <begin position="5"/>
        <end position="185"/>
    </location>
</feature>
<dbReference type="Gene3D" id="3.40.50.850">
    <property type="entry name" value="Isochorismatase-like"/>
    <property type="match status" value="1"/>
</dbReference>
<dbReference type="Proteomes" id="UP000294843">
    <property type="component" value="Unassembled WGS sequence"/>
</dbReference>
<dbReference type="PANTHER" id="PTHR43540">
    <property type="entry name" value="PEROXYUREIDOACRYLATE/UREIDOACRYLATE AMIDOHYDROLASE-RELATED"/>
    <property type="match status" value="1"/>
</dbReference>
<dbReference type="EMBL" id="SCWF01000006">
    <property type="protein sequence ID" value="TDM13977.1"/>
    <property type="molecule type" value="Genomic_DNA"/>
</dbReference>
<dbReference type="InterPro" id="IPR050272">
    <property type="entry name" value="Isochorismatase-like_hydrls"/>
</dbReference>
<dbReference type="PANTHER" id="PTHR43540:SF10">
    <property type="entry name" value="ISOCHORISMATASE"/>
    <property type="match status" value="1"/>
</dbReference>
<protein>
    <submittedName>
        <fullName evidence="4">Cysteine hydrolase</fullName>
    </submittedName>
</protein>
<sequence>MMDKALLIIDYSYDFIADDGKLTCGKPGQSIAQAIARKFEAYIAEGQPVFITMDLHDFNDMSHPESKLFPPHNLRGTAGRELYGAVKEVYDKFRNHPLVFWIDKRRYSSFAGTPLHQYLTERQIKMIELTGVCTDICVLHTAVDGYNLGYTMMVDKDAVQSFSEAGHQFALSHFEHSLGMTITGQSC</sequence>
<keyword evidence="2 4" id="KW-0378">Hydrolase</keyword>
<evidence type="ECO:0000256" key="1">
    <source>
        <dbReference type="ARBA" id="ARBA00006336"/>
    </source>
</evidence>
<evidence type="ECO:0000313" key="4">
    <source>
        <dbReference type="EMBL" id="TDM13977.1"/>
    </source>
</evidence>
<dbReference type="SUPFAM" id="SSF52499">
    <property type="entry name" value="Isochorismatase-like hydrolases"/>
    <property type="match status" value="1"/>
</dbReference>
<evidence type="ECO:0000313" key="5">
    <source>
        <dbReference type="Proteomes" id="UP000294843"/>
    </source>
</evidence>
<name>A0A4R6BZE6_9STAP</name>
<dbReference type="RefSeq" id="WP_133451838.1">
    <property type="nucleotide sequence ID" value="NZ_SCWF01000006.1"/>
</dbReference>
<dbReference type="CDD" id="cd00431">
    <property type="entry name" value="cysteine_hydrolases"/>
    <property type="match status" value="1"/>
</dbReference>
<evidence type="ECO:0000259" key="3">
    <source>
        <dbReference type="Pfam" id="PF00857"/>
    </source>
</evidence>
<gene>
    <name evidence="4" type="ORF">ERX55_06905</name>
</gene>
<dbReference type="InterPro" id="IPR000868">
    <property type="entry name" value="Isochorismatase-like_dom"/>
</dbReference>
<dbReference type="InterPro" id="IPR036380">
    <property type="entry name" value="Isochorismatase-like_sf"/>
</dbReference>
<keyword evidence="5" id="KW-1185">Reference proteome</keyword>
<dbReference type="OrthoDB" id="9796485at2"/>
<evidence type="ECO:0000256" key="2">
    <source>
        <dbReference type="ARBA" id="ARBA00022801"/>
    </source>
</evidence>
<accession>A0A4R6BZE6</accession>
<dbReference type="GO" id="GO:0016787">
    <property type="term" value="F:hydrolase activity"/>
    <property type="evidence" value="ECO:0007669"/>
    <property type="project" value="UniProtKB-KW"/>
</dbReference>
<comment type="caution">
    <text evidence="4">The sequence shown here is derived from an EMBL/GenBank/DDBJ whole genome shotgun (WGS) entry which is preliminary data.</text>
</comment>
<proteinExistence type="inferred from homology"/>
<dbReference type="Pfam" id="PF00857">
    <property type="entry name" value="Isochorismatase"/>
    <property type="match status" value="1"/>
</dbReference>